<dbReference type="PRINTS" id="PR00419">
    <property type="entry name" value="ADXRDTASE"/>
</dbReference>
<accession>A0A1B4LH36</accession>
<dbReference type="PANTHER" id="PTHR16128:SF5">
    <property type="entry name" value="FAD_NAD(P)-BINDING OXIDOREDUCTASE FAMILY PROTEIN"/>
    <property type="match status" value="1"/>
</dbReference>
<evidence type="ECO:0000313" key="1">
    <source>
        <dbReference type="EMBL" id="AOJ76497.1"/>
    </source>
</evidence>
<reference evidence="1 2" key="1">
    <citation type="submission" date="2015-12" db="EMBL/GenBank/DDBJ databases">
        <title>Diversity of Burkholderia near neighbor genomes.</title>
        <authorList>
            <person name="Sahl J."/>
            <person name="Wagner D."/>
            <person name="Keim P."/>
        </authorList>
    </citation>
    <scope>NUCLEOTIDE SEQUENCE [LARGE SCALE GENOMIC DNA]</scope>
    <source>
        <strain evidence="1 2">MSMB0783</strain>
    </source>
</reference>
<gene>
    <name evidence="1" type="ORF">WJ35_15370</name>
</gene>
<dbReference type="Gene3D" id="3.90.660.10">
    <property type="match status" value="1"/>
</dbReference>
<dbReference type="AlphaFoldDB" id="A0A1B4LH36"/>
<dbReference type="Pfam" id="PF13450">
    <property type="entry name" value="NAD_binding_8"/>
    <property type="match status" value="1"/>
</dbReference>
<protein>
    <submittedName>
        <fullName evidence="1">NAD/FAD-dependent oxidoreductase</fullName>
    </submittedName>
</protein>
<dbReference type="Proteomes" id="UP000243680">
    <property type="component" value="Chromosome 3"/>
</dbReference>
<dbReference type="RefSeq" id="WP_046427401.1">
    <property type="nucleotide sequence ID" value="NZ_CP013421.1"/>
</dbReference>
<proteinExistence type="predicted"/>
<dbReference type="PANTHER" id="PTHR16128">
    <property type="entry name" value="FAD/NAD(P)-BINDING OXIDOREDUCTASE FAMILY PROTEIN"/>
    <property type="match status" value="1"/>
</dbReference>
<sequence length="351" mass="36627">MNHMPPFSDSSAHIAIVGAGIAGLACARVLADAGHRVTVYEKSRGVGGRMSTRRTALWQADHGAPYFTAQHPAFVAEVARWVASGAAAPWEARVASIGALGPRALLAPALRYVGVPGMSAPAQRLSAGIRTLCETTIVELIRDGDCWRATSAEHGVLDAHHDAVIVAVPAPQAVPLLRHAEPGLAVIAQRSEMRATWTVMAQCRGLPDAGFDAAFVNAGPLGWIANDTSKPGRAGIDTWVLHATPDWSHAHLEARAEWVTDALLAAFRDITGAGAESATAHRWRYAEPAAATASTHGRFAWRTTAGVGLCGDWLGGGKVEGAWLSGSGLGGAVVDALGTRNSRVETPSSDS</sequence>
<dbReference type="SUPFAM" id="SSF51905">
    <property type="entry name" value="FAD/NAD(P)-binding domain"/>
    <property type="match status" value="1"/>
</dbReference>
<evidence type="ECO:0000313" key="2">
    <source>
        <dbReference type="Proteomes" id="UP000243680"/>
    </source>
</evidence>
<dbReference type="EMBL" id="CP013421">
    <property type="protein sequence ID" value="AOJ76497.1"/>
    <property type="molecule type" value="Genomic_DNA"/>
</dbReference>
<dbReference type="InterPro" id="IPR036188">
    <property type="entry name" value="FAD/NAD-bd_sf"/>
</dbReference>
<organism evidence="1 2">
    <name type="scientific">Burkholderia ubonensis</name>
    <dbReference type="NCBI Taxonomy" id="101571"/>
    <lineage>
        <taxon>Bacteria</taxon>
        <taxon>Pseudomonadati</taxon>
        <taxon>Pseudomonadota</taxon>
        <taxon>Betaproteobacteria</taxon>
        <taxon>Burkholderiales</taxon>
        <taxon>Burkholderiaceae</taxon>
        <taxon>Burkholderia</taxon>
        <taxon>Burkholderia cepacia complex</taxon>
    </lineage>
</organism>
<name>A0A1B4LH36_9BURK</name>
<dbReference type="Gene3D" id="3.50.50.60">
    <property type="entry name" value="FAD/NAD(P)-binding domain"/>
    <property type="match status" value="1"/>
</dbReference>